<dbReference type="Proteomes" id="UP000076567">
    <property type="component" value="Unassembled WGS sequence"/>
</dbReference>
<name>A0A165NT14_9BACL</name>
<dbReference type="InterPro" id="IPR050126">
    <property type="entry name" value="Ap4A_hydrolase"/>
</dbReference>
<sequence>MKFLFAYFTDIHGNIDALQAVVDDAMANGASRFICGGDMIGIGPFTNEVLELLFNLPSIDLVTGNHDEAVLTLKFGLPYPESHFHAKKHHQWVANHLQDIYANQLCKLPRELKFEQNNFRFLITHYSFKKGKKESPISEDPFMPIISQPNSESMHALFRHSLSYDFIGFGHHHIVHHFEIDHTQFVNPGALGCNAQALARYALVYADDDTLHIEFKSVPYDRRNLFKAYRLLQVPDREFLIKAFHS</sequence>
<reference evidence="4" key="1">
    <citation type="submission" date="2016-01" db="EMBL/GenBank/DDBJ databases">
        <title>Draft genome of Chromobacterium sp. F49.</title>
        <authorList>
            <person name="Hong K.W."/>
        </authorList>
    </citation>
    <scope>NUCLEOTIDE SEQUENCE [LARGE SCALE GENOMIC DNA]</scope>
    <source>
        <strain evidence="4">P7IIIA</strain>
    </source>
</reference>
<dbReference type="Gene3D" id="3.60.21.10">
    <property type="match status" value="1"/>
</dbReference>
<dbReference type="PANTHER" id="PTHR42850:SF2">
    <property type="entry name" value="BLL5683 PROTEIN"/>
    <property type="match status" value="1"/>
</dbReference>
<dbReference type="InterPro" id="IPR011152">
    <property type="entry name" value="Pesterase_MJ0912"/>
</dbReference>
<dbReference type="GO" id="GO:0005737">
    <property type="term" value="C:cytoplasm"/>
    <property type="evidence" value="ECO:0007669"/>
    <property type="project" value="TreeGrafter"/>
</dbReference>
<organism evidence="3 4">
    <name type="scientific">Fictibacillus phosphorivorans</name>
    <dbReference type="NCBI Taxonomy" id="1221500"/>
    <lineage>
        <taxon>Bacteria</taxon>
        <taxon>Bacillati</taxon>
        <taxon>Bacillota</taxon>
        <taxon>Bacilli</taxon>
        <taxon>Bacillales</taxon>
        <taxon>Fictibacillaceae</taxon>
        <taxon>Fictibacillus</taxon>
    </lineage>
</organism>
<dbReference type="EMBL" id="LRFC01000009">
    <property type="protein sequence ID" value="KZE67578.1"/>
    <property type="molecule type" value="Genomic_DNA"/>
</dbReference>
<feature type="domain" description="Calcineurin-like phosphoesterase" evidence="2">
    <location>
        <begin position="6"/>
        <end position="208"/>
    </location>
</feature>
<comment type="caution">
    <text evidence="3">The sequence shown here is derived from an EMBL/GenBank/DDBJ whole genome shotgun (WGS) entry which is preliminary data.</text>
</comment>
<comment type="similarity">
    <text evidence="1">Belongs to the metallophosphoesterase superfamily. YfcE family.</text>
</comment>
<dbReference type="Pfam" id="PF12850">
    <property type="entry name" value="Metallophos_2"/>
    <property type="match status" value="1"/>
</dbReference>
<protein>
    <recommendedName>
        <fullName evidence="2">Calcineurin-like phosphoesterase domain-containing protein</fullName>
    </recommendedName>
</protein>
<dbReference type="InterPro" id="IPR024654">
    <property type="entry name" value="Calcineurin-like_PHP_lpxH"/>
</dbReference>
<dbReference type="RefSeq" id="WP_066239384.1">
    <property type="nucleotide sequence ID" value="NZ_LRFC01000009.1"/>
</dbReference>
<dbReference type="PANTHER" id="PTHR42850">
    <property type="entry name" value="METALLOPHOSPHOESTERASE"/>
    <property type="match status" value="1"/>
</dbReference>
<dbReference type="GO" id="GO:0016791">
    <property type="term" value="F:phosphatase activity"/>
    <property type="evidence" value="ECO:0007669"/>
    <property type="project" value="TreeGrafter"/>
</dbReference>
<accession>A0A165NT14</accession>
<evidence type="ECO:0000256" key="1">
    <source>
        <dbReference type="ARBA" id="ARBA00008950"/>
    </source>
</evidence>
<gene>
    <name evidence="3" type="ORF">AWM68_19135</name>
</gene>
<dbReference type="InterPro" id="IPR029052">
    <property type="entry name" value="Metallo-depent_PP-like"/>
</dbReference>
<dbReference type="PIRSF" id="PIRSF000883">
    <property type="entry name" value="Pesterase_MJ0912"/>
    <property type="match status" value="1"/>
</dbReference>
<dbReference type="SUPFAM" id="SSF56300">
    <property type="entry name" value="Metallo-dependent phosphatases"/>
    <property type="match status" value="1"/>
</dbReference>
<proteinExistence type="inferred from homology"/>
<evidence type="ECO:0000313" key="4">
    <source>
        <dbReference type="Proteomes" id="UP000076567"/>
    </source>
</evidence>
<evidence type="ECO:0000313" key="3">
    <source>
        <dbReference type="EMBL" id="KZE67578.1"/>
    </source>
</evidence>
<evidence type="ECO:0000259" key="2">
    <source>
        <dbReference type="Pfam" id="PF12850"/>
    </source>
</evidence>
<keyword evidence="4" id="KW-1185">Reference proteome</keyword>
<dbReference type="AlphaFoldDB" id="A0A165NT14"/>